<organism evidence="2 3">
    <name type="scientific">Sphingobacterium nematocida</name>
    <dbReference type="NCBI Taxonomy" id="1513896"/>
    <lineage>
        <taxon>Bacteria</taxon>
        <taxon>Pseudomonadati</taxon>
        <taxon>Bacteroidota</taxon>
        <taxon>Sphingobacteriia</taxon>
        <taxon>Sphingobacteriales</taxon>
        <taxon>Sphingobacteriaceae</taxon>
        <taxon>Sphingobacterium</taxon>
    </lineage>
</organism>
<dbReference type="EMBL" id="FUZF01000003">
    <property type="protein sequence ID" value="SKB53477.1"/>
    <property type="molecule type" value="Genomic_DNA"/>
</dbReference>
<feature type="transmembrane region" description="Helical" evidence="1">
    <location>
        <begin position="12"/>
        <end position="29"/>
    </location>
</feature>
<gene>
    <name evidence="2" type="ORF">SAMN05660841_01047</name>
</gene>
<evidence type="ECO:0000256" key="1">
    <source>
        <dbReference type="SAM" id="Phobius"/>
    </source>
</evidence>
<feature type="transmembrane region" description="Helical" evidence="1">
    <location>
        <begin position="49"/>
        <end position="69"/>
    </location>
</feature>
<keyword evidence="3" id="KW-1185">Reference proteome</keyword>
<feature type="transmembrane region" description="Helical" evidence="1">
    <location>
        <begin position="90"/>
        <end position="110"/>
    </location>
</feature>
<keyword evidence="1" id="KW-0812">Transmembrane</keyword>
<protein>
    <submittedName>
        <fullName evidence="2">Uncharacterized protein</fullName>
    </submittedName>
</protein>
<dbReference type="AlphaFoldDB" id="A0A1T5C273"/>
<dbReference type="RefSeq" id="WP_079641871.1">
    <property type="nucleotide sequence ID" value="NZ_FUZF01000003.1"/>
</dbReference>
<keyword evidence="1" id="KW-1133">Transmembrane helix</keyword>
<dbReference type="OrthoDB" id="714117at2"/>
<dbReference type="STRING" id="1513896.SAMN05660841_01047"/>
<proteinExistence type="predicted"/>
<keyword evidence="1" id="KW-0472">Membrane</keyword>
<evidence type="ECO:0000313" key="3">
    <source>
        <dbReference type="Proteomes" id="UP000190150"/>
    </source>
</evidence>
<reference evidence="3" key="1">
    <citation type="submission" date="2017-02" db="EMBL/GenBank/DDBJ databases">
        <authorList>
            <person name="Varghese N."/>
            <person name="Submissions S."/>
        </authorList>
    </citation>
    <scope>NUCLEOTIDE SEQUENCE [LARGE SCALE GENOMIC DNA]</scope>
    <source>
        <strain evidence="3">DSM 24091</strain>
    </source>
</reference>
<accession>A0A1T5C273</accession>
<sequence>MKVYWFYYKQIFLANLGISFVLSVIPLKMELADMMAVTPVFTVESTIEGIKKLPFVFATVGFLIAVGMDTFFNKHTNYLYYNLGFSKRKVLVVAFLINIIVTLLLFPLQWI</sequence>
<name>A0A1T5C273_9SPHI</name>
<evidence type="ECO:0000313" key="2">
    <source>
        <dbReference type="EMBL" id="SKB53477.1"/>
    </source>
</evidence>
<dbReference type="Proteomes" id="UP000190150">
    <property type="component" value="Unassembled WGS sequence"/>
</dbReference>